<proteinExistence type="predicted"/>
<dbReference type="EMBL" id="MU276026">
    <property type="protein sequence ID" value="KAI0043258.1"/>
    <property type="molecule type" value="Genomic_DNA"/>
</dbReference>
<organism evidence="1 2">
    <name type="scientific">Auriscalpium vulgare</name>
    <dbReference type="NCBI Taxonomy" id="40419"/>
    <lineage>
        <taxon>Eukaryota</taxon>
        <taxon>Fungi</taxon>
        <taxon>Dikarya</taxon>
        <taxon>Basidiomycota</taxon>
        <taxon>Agaricomycotina</taxon>
        <taxon>Agaricomycetes</taxon>
        <taxon>Russulales</taxon>
        <taxon>Auriscalpiaceae</taxon>
        <taxon>Auriscalpium</taxon>
    </lineage>
</organism>
<dbReference type="Proteomes" id="UP000814033">
    <property type="component" value="Unassembled WGS sequence"/>
</dbReference>
<protein>
    <submittedName>
        <fullName evidence="1">Uncharacterized protein</fullName>
    </submittedName>
</protein>
<evidence type="ECO:0000313" key="1">
    <source>
        <dbReference type="EMBL" id="KAI0043258.1"/>
    </source>
</evidence>
<sequence>MSVTRLTTGIGSVSFANLQSPPRFVRDVELRLNLLRSPVGRMPAEILEEIFMYWMILDPPCGRSHDVGWMKVMHVCRRWRTIAANYSLLWTTIAASSLPDIWATTMLSFSKNAPLTLSLHMDKHTRTLEKSLNENIMHAARVQSPRVQHLRLEYGKSFRPFALVMNLVNRCLSSPLLESLTITGREPAIFSTILKGALLPSLTSLRLHRCITVWDAQLLSTLEFLQIDMVPAHHLRAYESYKRNFATLLSMLGSMSKLRTLILHNFFPMSAHAIELPPGLAELHVGGEGVDVMRFLSQLIIPRITRTRIFIEGEEPSSISHLLAQFGGDARPPRSLLVDLHDDAYAYYSLMLWDERKDFNSARADTAYFMLSIRKARRLPRRPESFYYGSLCDGLCFDELTDVLFETSPDRVWAPIRWQETFQDAAQVRGLYVRGLEAAQSLIIALWKGGSLSGLYPDVILFPALERFGLCDVELEHGTSFMRDGSVICVFEALCSALRRRQAHGMNLRQLDVSAGYRRYASWMDEVMKEYWASFTTNFTAYIEREEKSRSRIS</sequence>
<name>A0ACB8RGN7_9AGAM</name>
<keyword evidence="2" id="KW-1185">Reference proteome</keyword>
<evidence type="ECO:0000313" key="2">
    <source>
        <dbReference type="Proteomes" id="UP000814033"/>
    </source>
</evidence>
<accession>A0ACB8RGN7</accession>
<comment type="caution">
    <text evidence="1">The sequence shown here is derived from an EMBL/GenBank/DDBJ whole genome shotgun (WGS) entry which is preliminary data.</text>
</comment>
<reference evidence="1" key="1">
    <citation type="submission" date="2021-02" db="EMBL/GenBank/DDBJ databases">
        <authorList>
            <consortium name="DOE Joint Genome Institute"/>
            <person name="Ahrendt S."/>
            <person name="Looney B.P."/>
            <person name="Miyauchi S."/>
            <person name="Morin E."/>
            <person name="Drula E."/>
            <person name="Courty P.E."/>
            <person name="Chicoki N."/>
            <person name="Fauchery L."/>
            <person name="Kohler A."/>
            <person name="Kuo A."/>
            <person name="Labutti K."/>
            <person name="Pangilinan J."/>
            <person name="Lipzen A."/>
            <person name="Riley R."/>
            <person name="Andreopoulos W."/>
            <person name="He G."/>
            <person name="Johnson J."/>
            <person name="Barry K.W."/>
            <person name="Grigoriev I.V."/>
            <person name="Nagy L."/>
            <person name="Hibbett D."/>
            <person name="Henrissat B."/>
            <person name="Matheny P.B."/>
            <person name="Labbe J."/>
            <person name="Martin F."/>
        </authorList>
    </citation>
    <scope>NUCLEOTIDE SEQUENCE</scope>
    <source>
        <strain evidence="1">FP105234-sp</strain>
    </source>
</reference>
<reference evidence="1" key="2">
    <citation type="journal article" date="2022" name="New Phytol.">
        <title>Evolutionary transition to the ectomycorrhizal habit in the genomes of a hyperdiverse lineage of mushroom-forming fungi.</title>
        <authorList>
            <person name="Looney B."/>
            <person name="Miyauchi S."/>
            <person name="Morin E."/>
            <person name="Drula E."/>
            <person name="Courty P.E."/>
            <person name="Kohler A."/>
            <person name="Kuo A."/>
            <person name="LaButti K."/>
            <person name="Pangilinan J."/>
            <person name="Lipzen A."/>
            <person name="Riley R."/>
            <person name="Andreopoulos W."/>
            <person name="He G."/>
            <person name="Johnson J."/>
            <person name="Nolan M."/>
            <person name="Tritt A."/>
            <person name="Barry K.W."/>
            <person name="Grigoriev I.V."/>
            <person name="Nagy L.G."/>
            <person name="Hibbett D."/>
            <person name="Henrissat B."/>
            <person name="Matheny P.B."/>
            <person name="Labbe J."/>
            <person name="Martin F.M."/>
        </authorList>
    </citation>
    <scope>NUCLEOTIDE SEQUENCE</scope>
    <source>
        <strain evidence="1">FP105234-sp</strain>
    </source>
</reference>
<gene>
    <name evidence="1" type="ORF">FA95DRAFT_1609521</name>
</gene>